<evidence type="ECO:0000259" key="3">
    <source>
        <dbReference type="PROSITE" id="PS50948"/>
    </source>
</evidence>
<evidence type="ECO:0000313" key="5">
    <source>
        <dbReference type="Proteomes" id="UP000631114"/>
    </source>
</evidence>
<evidence type="ECO:0000256" key="2">
    <source>
        <dbReference type="ARBA" id="ARBA00023157"/>
    </source>
</evidence>
<keyword evidence="1" id="KW-0732">Signal</keyword>
<dbReference type="Pfam" id="PF08276">
    <property type="entry name" value="PAN_2"/>
    <property type="match status" value="1"/>
</dbReference>
<accession>A0A835IQ61</accession>
<gene>
    <name evidence="4" type="ORF">IFM89_013967</name>
</gene>
<organism evidence="4 5">
    <name type="scientific">Coptis chinensis</name>
    <dbReference type="NCBI Taxonomy" id="261450"/>
    <lineage>
        <taxon>Eukaryota</taxon>
        <taxon>Viridiplantae</taxon>
        <taxon>Streptophyta</taxon>
        <taxon>Embryophyta</taxon>
        <taxon>Tracheophyta</taxon>
        <taxon>Spermatophyta</taxon>
        <taxon>Magnoliopsida</taxon>
        <taxon>Ranunculales</taxon>
        <taxon>Ranunculaceae</taxon>
        <taxon>Coptidoideae</taxon>
        <taxon>Coptis</taxon>
    </lineage>
</organism>
<protein>
    <recommendedName>
        <fullName evidence="3">Apple domain-containing protein</fullName>
    </recommendedName>
</protein>
<dbReference type="EMBL" id="JADFTS010000002">
    <property type="protein sequence ID" value="KAF9620667.1"/>
    <property type="molecule type" value="Genomic_DNA"/>
</dbReference>
<keyword evidence="5" id="KW-1185">Reference proteome</keyword>
<dbReference type="InterPro" id="IPR000858">
    <property type="entry name" value="S_locus_glycoprot_dom"/>
</dbReference>
<dbReference type="GO" id="GO:0048544">
    <property type="term" value="P:recognition of pollen"/>
    <property type="evidence" value="ECO:0007669"/>
    <property type="project" value="InterPro"/>
</dbReference>
<dbReference type="AlphaFoldDB" id="A0A835IQ61"/>
<evidence type="ECO:0000256" key="1">
    <source>
        <dbReference type="ARBA" id="ARBA00022729"/>
    </source>
</evidence>
<dbReference type="InterPro" id="IPR003609">
    <property type="entry name" value="Pan_app"/>
</dbReference>
<dbReference type="PROSITE" id="PS50948">
    <property type="entry name" value="PAN"/>
    <property type="match status" value="1"/>
</dbReference>
<dbReference type="PANTHER" id="PTHR32444:SF89">
    <property type="entry name" value="S GLYCOPROTEIN"/>
    <property type="match status" value="1"/>
</dbReference>
<dbReference type="Gene3D" id="3.50.4.10">
    <property type="entry name" value="Hepatocyte Growth Factor"/>
    <property type="match status" value="1"/>
</dbReference>
<dbReference type="Proteomes" id="UP000631114">
    <property type="component" value="Unassembled WGS sequence"/>
</dbReference>
<dbReference type="PANTHER" id="PTHR32444">
    <property type="entry name" value="BULB-TYPE LECTIN DOMAIN-CONTAINING PROTEIN"/>
    <property type="match status" value="1"/>
</dbReference>
<comment type="caution">
    <text evidence="4">The sequence shown here is derived from an EMBL/GenBank/DDBJ whole genome shotgun (WGS) entry which is preliminary data.</text>
</comment>
<name>A0A835IQ61_9MAGN</name>
<evidence type="ECO:0000313" key="4">
    <source>
        <dbReference type="EMBL" id="KAF9620667.1"/>
    </source>
</evidence>
<proteinExistence type="predicted"/>
<dbReference type="OrthoDB" id="1937219at2759"/>
<feature type="domain" description="Apple" evidence="3">
    <location>
        <begin position="62"/>
        <end position="120"/>
    </location>
</feature>
<sequence>MALPSSRWVMEWQHNQCGAYGICDPNKSPVCKCTKGFEPKNLWDWKLGDGSSGCVREKKFECGKDDGFLEMKRMKLPDTLKTFVDLNMNLKECKEMCETNCSCIAYANPDIRNGGSGCIA</sequence>
<reference evidence="4 5" key="1">
    <citation type="submission" date="2020-10" db="EMBL/GenBank/DDBJ databases">
        <title>The Coptis chinensis genome and diversification of protoberbering-type alkaloids.</title>
        <authorList>
            <person name="Wang B."/>
            <person name="Shu S."/>
            <person name="Song C."/>
            <person name="Liu Y."/>
        </authorList>
    </citation>
    <scope>NUCLEOTIDE SEQUENCE [LARGE SCALE GENOMIC DNA]</scope>
    <source>
        <strain evidence="4">HL-2020</strain>
        <tissue evidence="4">Leaf</tissue>
    </source>
</reference>
<dbReference type="Pfam" id="PF00954">
    <property type="entry name" value="S_locus_glycop"/>
    <property type="match status" value="1"/>
</dbReference>
<dbReference type="CDD" id="cd01098">
    <property type="entry name" value="PAN_AP_plant"/>
    <property type="match status" value="1"/>
</dbReference>
<keyword evidence="2" id="KW-1015">Disulfide bond</keyword>